<dbReference type="AlphaFoldDB" id="A0AAI8N198"/>
<name>A0AAI8N198_9BACI</name>
<accession>A0AAI8N198</accession>
<evidence type="ECO:0000256" key="1">
    <source>
        <dbReference type="SAM" id="Phobius"/>
    </source>
</evidence>
<keyword evidence="1" id="KW-1133">Transmembrane helix</keyword>
<protein>
    <submittedName>
        <fullName evidence="2">Uncharacterized protein</fullName>
    </submittedName>
</protein>
<keyword evidence="3" id="KW-1185">Reference proteome</keyword>
<dbReference type="KEGG" id="bsia:CWD84_17155"/>
<dbReference type="Proteomes" id="UP000234366">
    <property type="component" value="Chromosome"/>
</dbReference>
<keyword evidence="1" id="KW-0812">Transmembrane</keyword>
<dbReference type="EMBL" id="CP025001">
    <property type="protein sequence ID" value="AUJ78431.1"/>
    <property type="molecule type" value="Genomic_DNA"/>
</dbReference>
<evidence type="ECO:0000313" key="2">
    <source>
        <dbReference type="EMBL" id="AUJ78431.1"/>
    </source>
</evidence>
<gene>
    <name evidence="2" type="ORF">CWD84_17155</name>
</gene>
<evidence type="ECO:0000313" key="3">
    <source>
        <dbReference type="Proteomes" id="UP000234366"/>
    </source>
</evidence>
<feature type="transmembrane region" description="Helical" evidence="1">
    <location>
        <begin position="35"/>
        <end position="53"/>
    </location>
</feature>
<keyword evidence="1" id="KW-0472">Membrane</keyword>
<sequence>MTRVWCTVHNERNTVSSRLGHQMEKQRGGEMMKTIILLGVILTFLVSIFTAGYDSKPENE</sequence>
<reference evidence="2 3" key="1">
    <citation type="submission" date="2017-11" db="EMBL/GenBank/DDBJ databases">
        <title>Genome sequence and genome mining of multiple bioactive secondary metabolites from a deep sea-derived Bacillus siamensis SCSIO 05746.</title>
        <authorList>
            <person name="Pan H.-Q."/>
            <person name="Ju J.-H."/>
        </authorList>
    </citation>
    <scope>NUCLEOTIDE SEQUENCE [LARGE SCALE GENOMIC DNA]</scope>
    <source>
        <strain evidence="2 3">SCSIO 05746</strain>
    </source>
</reference>
<proteinExistence type="predicted"/>
<organism evidence="2 3">
    <name type="scientific">Bacillus siamensis</name>
    <dbReference type="NCBI Taxonomy" id="659243"/>
    <lineage>
        <taxon>Bacteria</taxon>
        <taxon>Bacillati</taxon>
        <taxon>Bacillota</taxon>
        <taxon>Bacilli</taxon>
        <taxon>Bacillales</taxon>
        <taxon>Bacillaceae</taxon>
        <taxon>Bacillus</taxon>
        <taxon>Bacillus amyloliquefaciens group</taxon>
    </lineage>
</organism>